<evidence type="ECO:0000313" key="17">
    <source>
        <dbReference type="Proteomes" id="UP000075806"/>
    </source>
</evidence>
<evidence type="ECO:0000256" key="13">
    <source>
        <dbReference type="RuleBase" id="RU362049"/>
    </source>
</evidence>
<dbReference type="Proteomes" id="UP000075806">
    <property type="component" value="Unassembled WGS sequence"/>
</dbReference>
<accession>A0A162E6A6</accession>
<evidence type="ECO:0000256" key="11">
    <source>
        <dbReference type="NCBIfam" id="TIGR00551"/>
    </source>
</evidence>
<evidence type="ECO:0000256" key="6">
    <source>
        <dbReference type="ARBA" id="ARBA00022630"/>
    </source>
</evidence>
<evidence type="ECO:0000256" key="12">
    <source>
        <dbReference type="PIRSR" id="PIRSR000171-1"/>
    </source>
</evidence>
<keyword evidence="7 13" id="KW-0662">Pyridine nucleotide biosynthesis</keyword>
<dbReference type="Gene3D" id="3.90.700.10">
    <property type="entry name" value="Succinate dehydrogenase/fumarate reductase flavoprotein, catalytic domain"/>
    <property type="match status" value="1"/>
</dbReference>
<dbReference type="PIRSF" id="PIRSF000171">
    <property type="entry name" value="SDHA_APRA_LASPO"/>
    <property type="match status" value="1"/>
</dbReference>
<dbReference type="GO" id="GO:0034628">
    <property type="term" value="P:'de novo' NAD+ biosynthetic process from L-aspartate"/>
    <property type="evidence" value="ECO:0007669"/>
    <property type="project" value="TreeGrafter"/>
</dbReference>
<evidence type="ECO:0000259" key="15">
    <source>
        <dbReference type="Pfam" id="PF02910"/>
    </source>
</evidence>
<organism evidence="16 17">
    <name type="scientific">Alkalihalobacillus trypoxylicola</name>
    <dbReference type="NCBI Taxonomy" id="519424"/>
    <lineage>
        <taxon>Bacteria</taxon>
        <taxon>Bacillati</taxon>
        <taxon>Bacillota</taxon>
        <taxon>Bacilli</taxon>
        <taxon>Bacillales</taxon>
        <taxon>Bacillaceae</taxon>
        <taxon>Alkalihalobacillus</taxon>
    </lineage>
</organism>
<comment type="pathway">
    <text evidence="2 13">Cofactor biosynthesis; NAD(+) biosynthesis; iminoaspartate from L-aspartate (oxidase route): step 1/1.</text>
</comment>
<dbReference type="Gene3D" id="1.20.58.100">
    <property type="entry name" value="Fumarate reductase/succinate dehydrogenase flavoprotein-like, C-terminal domain"/>
    <property type="match status" value="1"/>
</dbReference>
<dbReference type="STRING" id="519424.AZF04_03505"/>
<evidence type="ECO:0000256" key="2">
    <source>
        <dbReference type="ARBA" id="ARBA00004950"/>
    </source>
</evidence>
<dbReference type="PANTHER" id="PTHR42716:SF2">
    <property type="entry name" value="L-ASPARTATE OXIDASE, CHLOROPLASTIC"/>
    <property type="match status" value="1"/>
</dbReference>
<comment type="catalytic activity">
    <reaction evidence="10">
        <text>L-aspartate + O2 = iminosuccinate + H2O2</text>
        <dbReference type="Rhea" id="RHEA:25876"/>
        <dbReference type="ChEBI" id="CHEBI:15379"/>
        <dbReference type="ChEBI" id="CHEBI:16240"/>
        <dbReference type="ChEBI" id="CHEBI:29991"/>
        <dbReference type="ChEBI" id="CHEBI:77875"/>
        <dbReference type="EC" id="1.4.3.16"/>
    </reaction>
    <physiologicalReaction direction="left-to-right" evidence="10">
        <dbReference type="Rhea" id="RHEA:25877"/>
    </physiologicalReaction>
</comment>
<dbReference type="InterPro" id="IPR005288">
    <property type="entry name" value="NadB"/>
</dbReference>
<evidence type="ECO:0000256" key="8">
    <source>
        <dbReference type="ARBA" id="ARBA00022827"/>
    </source>
</evidence>
<keyword evidence="6 13" id="KW-0285">Flavoprotein</keyword>
<dbReference type="SUPFAM" id="SSF51905">
    <property type="entry name" value="FAD/NAD(P)-binding domain"/>
    <property type="match status" value="1"/>
</dbReference>
<dbReference type="InterPro" id="IPR036188">
    <property type="entry name" value="FAD/NAD-bd_sf"/>
</dbReference>
<evidence type="ECO:0000256" key="5">
    <source>
        <dbReference type="ARBA" id="ARBA00021901"/>
    </source>
</evidence>
<dbReference type="SUPFAM" id="SSF46977">
    <property type="entry name" value="Succinate dehydrogenase/fumarate reductase flavoprotein C-terminal domain"/>
    <property type="match status" value="1"/>
</dbReference>
<dbReference type="Pfam" id="PF00890">
    <property type="entry name" value="FAD_binding_2"/>
    <property type="match status" value="1"/>
</dbReference>
<comment type="subcellular location">
    <subcellularLocation>
        <location evidence="13">Cytoplasm</location>
    </subcellularLocation>
</comment>
<gene>
    <name evidence="16" type="ORF">AZF04_03505</name>
</gene>
<dbReference type="InterPro" id="IPR037099">
    <property type="entry name" value="Fum_R/Succ_DH_flav-like_C_sf"/>
</dbReference>
<comment type="similarity">
    <text evidence="3 13">Belongs to the FAD-dependent oxidoreductase 2 family. NadB subfamily.</text>
</comment>
<dbReference type="GO" id="GO:0008734">
    <property type="term" value="F:L-aspartate oxidase activity"/>
    <property type="evidence" value="ECO:0007669"/>
    <property type="project" value="UniProtKB-UniRule"/>
</dbReference>
<evidence type="ECO:0000256" key="1">
    <source>
        <dbReference type="ARBA" id="ARBA00001974"/>
    </source>
</evidence>
<dbReference type="OrthoDB" id="9806724at2"/>
<evidence type="ECO:0000313" key="16">
    <source>
        <dbReference type="EMBL" id="KYG31856.1"/>
    </source>
</evidence>
<name>A0A162E6A6_9BACI</name>
<keyword evidence="9 13" id="KW-0560">Oxidoreductase</keyword>
<sequence length="533" mass="59733">MSKKAGVIIIGSGIAGLMTAHLLADFCHVILITKSKLKKSNSYLAQGGIAAAIDRNDHWHHHFTDTLKAGYGHHDEANVEEMVKQGPNIIAQLMKIGVKFDTNEQNQILLGMEGAHQKRRIVHINGDQTGKEIIKQMMVMVQNRITIKEDTLAVQLLKRNQEIIGVKTNKELIYADYTIIASGGAGQIYENTSNCQEATGDGMVLAYQAGAQLKDLEFVQFHPTVLMKEGKPLGLVSEAVRGEGGVLVTANGIPLMSNHPQKDLASRDVVSRAIHHQNINGEKVYLDITSIENFRARFPSITKLCEKANIQIESGLLEVRPGAHFFNGGIQVNSNGNTTLNRLYAVGEVACTGVHGANRLASNSLLEGLVFSNKIANHIRNRRDFISGIKIETNFFGRDLENQVMWLNKSQIQAWMSKYVGIFRTKESLEIMLSKLRPYESLLNKPTDYMIHTREHLETIHLLQLAFLITESALLRKESRGGHFRDDYLNSDPDWTKTSIIWKRENEMNEAKIEKIQARGEQDESHQIKESVR</sequence>
<dbReference type="NCBIfam" id="TIGR00551">
    <property type="entry name" value="nadB"/>
    <property type="match status" value="1"/>
</dbReference>
<evidence type="ECO:0000256" key="9">
    <source>
        <dbReference type="ARBA" id="ARBA00023002"/>
    </source>
</evidence>
<dbReference type="InterPro" id="IPR003953">
    <property type="entry name" value="FAD-dep_OxRdtase_2_FAD-bd"/>
</dbReference>
<dbReference type="RefSeq" id="WP_061948227.1">
    <property type="nucleotide sequence ID" value="NZ_LTAO01000012.1"/>
</dbReference>
<dbReference type="InterPro" id="IPR027477">
    <property type="entry name" value="Succ_DH/fumarate_Rdtase_cat_sf"/>
</dbReference>
<keyword evidence="17" id="KW-1185">Reference proteome</keyword>
<reference evidence="16" key="1">
    <citation type="submission" date="2016-02" db="EMBL/GenBank/DDBJ databases">
        <title>Genome sequence of Bacillus trypoxylicola KCTC 13244(T).</title>
        <authorList>
            <person name="Jeong H."/>
            <person name="Park S.-H."/>
            <person name="Choi S.-K."/>
        </authorList>
    </citation>
    <scope>NUCLEOTIDE SEQUENCE [LARGE SCALE GENOMIC DNA]</scope>
    <source>
        <strain evidence="16">KCTC 13244</strain>
    </source>
</reference>
<proteinExistence type="inferred from homology"/>
<dbReference type="EC" id="1.4.3.16" evidence="4 11"/>
<dbReference type="Gene3D" id="3.50.50.60">
    <property type="entry name" value="FAD/NAD(P)-binding domain"/>
    <property type="match status" value="1"/>
</dbReference>
<dbReference type="GO" id="GO:0005737">
    <property type="term" value="C:cytoplasm"/>
    <property type="evidence" value="ECO:0007669"/>
    <property type="project" value="UniProtKB-SubCell"/>
</dbReference>
<dbReference type="GO" id="GO:0033765">
    <property type="term" value="F:steroid dehydrogenase activity, acting on the CH-CH group of donors"/>
    <property type="evidence" value="ECO:0007669"/>
    <property type="project" value="UniProtKB-ARBA"/>
</dbReference>
<evidence type="ECO:0000256" key="7">
    <source>
        <dbReference type="ARBA" id="ARBA00022642"/>
    </source>
</evidence>
<comment type="cofactor">
    <cofactor evidence="1 13">
        <name>FAD</name>
        <dbReference type="ChEBI" id="CHEBI:57692"/>
    </cofactor>
</comment>
<keyword evidence="8 13" id="KW-0274">FAD</keyword>
<dbReference type="AlphaFoldDB" id="A0A162E6A6"/>
<evidence type="ECO:0000256" key="3">
    <source>
        <dbReference type="ARBA" id="ARBA00008562"/>
    </source>
</evidence>
<dbReference type="Pfam" id="PF02910">
    <property type="entry name" value="Succ_DH_flav_C"/>
    <property type="match status" value="1"/>
</dbReference>
<dbReference type="UniPathway" id="UPA00253">
    <property type="reaction ID" value="UER00326"/>
</dbReference>
<protein>
    <recommendedName>
        <fullName evidence="5 11">L-aspartate oxidase</fullName>
        <ecNumber evidence="4 11">1.4.3.16</ecNumber>
    </recommendedName>
</protein>
<dbReference type="PRINTS" id="PR00368">
    <property type="entry name" value="FADPNR"/>
</dbReference>
<feature type="active site" description="Proton acceptor" evidence="12">
    <location>
        <position position="267"/>
    </location>
</feature>
<evidence type="ECO:0000256" key="10">
    <source>
        <dbReference type="ARBA" id="ARBA00048305"/>
    </source>
</evidence>
<evidence type="ECO:0000259" key="14">
    <source>
        <dbReference type="Pfam" id="PF00890"/>
    </source>
</evidence>
<evidence type="ECO:0000256" key="4">
    <source>
        <dbReference type="ARBA" id="ARBA00012173"/>
    </source>
</evidence>
<feature type="domain" description="Fumarate reductase/succinate dehydrogenase flavoprotein-like C-terminal" evidence="15">
    <location>
        <begin position="410"/>
        <end position="514"/>
    </location>
</feature>
<dbReference type="EMBL" id="LTAO01000012">
    <property type="protein sequence ID" value="KYG31856.1"/>
    <property type="molecule type" value="Genomic_DNA"/>
</dbReference>
<feature type="domain" description="FAD-dependent oxidoreductase 2 FAD-binding" evidence="14">
    <location>
        <begin position="7"/>
        <end position="365"/>
    </location>
</feature>
<dbReference type="PANTHER" id="PTHR42716">
    <property type="entry name" value="L-ASPARTATE OXIDASE"/>
    <property type="match status" value="1"/>
</dbReference>
<comment type="caution">
    <text evidence="16">The sequence shown here is derived from an EMBL/GenBank/DDBJ whole genome shotgun (WGS) entry which is preliminary data.</text>
</comment>
<dbReference type="InterPro" id="IPR015939">
    <property type="entry name" value="Fum_Rdtase/Succ_DH_flav-like_C"/>
</dbReference>
<comment type="function">
    <text evidence="13">Catalyzes the oxidation of L-aspartate to iminoaspartate.</text>
</comment>
<dbReference type="SUPFAM" id="SSF56425">
    <property type="entry name" value="Succinate dehydrogenase/fumarate reductase flavoprotein, catalytic domain"/>
    <property type="match status" value="1"/>
</dbReference>